<name>A0A3Q9BMT9_9LACT</name>
<dbReference type="Pfam" id="PF03932">
    <property type="entry name" value="CutC"/>
    <property type="match status" value="1"/>
</dbReference>
<keyword evidence="4" id="KW-1185">Reference proteome</keyword>
<keyword evidence="2" id="KW-0963">Cytoplasm</keyword>
<evidence type="ECO:0000313" key="4">
    <source>
        <dbReference type="Proteomes" id="UP000273326"/>
    </source>
</evidence>
<organism evidence="3 4">
    <name type="scientific">Jeotgalibaca ciconiae</name>
    <dbReference type="NCBI Taxonomy" id="2496265"/>
    <lineage>
        <taxon>Bacteria</taxon>
        <taxon>Bacillati</taxon>
        <taxon>Bacillota</taxon>
        <taxon>Bacilli</taxon>
        <taxon>Lactobacillales</taxon>
        <taxon>Carnobacteriaceae</taxon>
        <taxon>Jeotgalibaca</taxon>
    </lineage>
</organism>
<dbReference type="EMBL" id="CP034465">
    <property type="protein sequence ID" value="AZP05744.1"/>
    <property type="molecule type" value="Genomic_DNA"/>
</dbReference>
<dbReference type="KEGG" id="jeh:EJN90_09075"/>
<proteinExistence type="inferred from homology"/>
<comment type="caution">
    <text evidence="2">Once thought to be involved in copper homeostasis, experiments in E.coli have shown this is not the case.</text>
</comment>
<dbReference type="GO" id="GO:0005507">
    <property type="term" value="F:copper ion binding"/>
    <property type="evidence" value="ECO:0007669"/>
    <property type="project" value="TreeGrafter"/>
</dbReference>
<evidence type="ECO:0000313" key="3">
    <source>
        <dbReference type="EMBL" id="AZP05744.1"/>
    </source>
</evidence>
<dbReference type="PANTHER" id="PTHR12598">
    <property type="entry name" value="COPPER HOMEOSTASIS PROTEIN CUTC"/>
    <property type="match status" value="1"/>
</dbReference>
<dbReference type="Proteomes" id="UP000273326">
    <property type="component" value="Chromosome"/>
</dbReference>
<sequence>MKVEVCAGSLEDCVYANQAGADRIELNNAIHLGGLTPSIGTLIESKKQTNIPIVTMVRPRGGGFYYNDYEKATMYEDAKILIKHQADGLVFGFLDVNRQIDVEVTRKFVELCHKNKVEAIFHRAFDRTADPFYAIETLISCGVNRILTSGLQSSAEQGMKLLAELQQKYGDKIEICVGAGVNEKNVLKIIAETKISQVHSSFKGWYEDPTTSGNEVSYRYSEQGDYEGVSLSKLNSFINILKEESR</sequence>
<dbReference type="InterPro" id="IPR005627">
    <property type="entry name" value="CutC-like"/>
</dbReference>
<dbReference type="Gene3D" id="3.20.20.380">
    <property type="entry name" value="Copper homeostasis (CutC) domain"/>
    <property type="match status" value="1"/>
</dbReference>
<comment type="similarity">
    <text evidence="1 2">Belongs to the CutC family.</text>
</comment>
<dbReference type="GO" id="GO:0005737">
    <property type="term" value="C:cytoplasm"/>
    <property type="evidence" value="ECO:0007669"/>
    <property type="project" value="UniProtKB-SubCell"/>
</dbReference>
<dbReference type="SUPFAM" id="SSF110395">
    <property type="entry name" value="CutC-like"/>
    <property type="match status" value="1"/>
</dbReference>
<dbReference type="OrthoDB" id="9815677at2"/>
<protein>
    <recommendedName>
        <fullName evidence="2">PF03932 family protein CutC</fullName>
    </recommendedName>
</protein>
<evidence type="ECO:0000256" key="1">
    <source>
        <dbReference type="ARBA" id="ARBA00007768"/>
    </source>
</evidence>
<dbReference type="InterPro" id="IPR036822">
    <property type="entry name" value="CutC-like_dom_sf"/>
</dbReference>
<dbReference type="PANTHER" id="PTHR12598:SF0">
    <property type="entry name" value="COPPER HOMEOSTASIS PROTEIN CUTC HOMOLOG"/>
    <property type="match status" value="1"/>
</dbReference>
<dbReference type="AlphaFoldDB" id="A0A3Q9BMT9"/>
<reference evidence="4" key="1">
    <citation type="submission" date="2018-12" db="EMBL/GenBank/DDBJ databases">
        <title>Complete genome sequencing of Jeotgalibaca sp. H21T32.</title>
        <authorList>
            <person name="Bae J.-W."/>
            <person name="Lee S.-Y."/>
        </authorList>
    </citation>
    <scope>NUCLEOTIDE SEQUENCE [LARGE SCALE GENOMIC DNA]</scope>
    <source>
        <strain evidence="4">H21T32</strain>
    </source>
</reference>
<accession>A0A3Q9BMT9</accession>
<comment type="subcellular location">
    <subcellularLocation>
        <location evidence="2">Cytoplasm</location>
    </subcellularLocation>
</comment>
<gene>
    <name evidence="2" type="primary">cutC</name>
    <name evidence="3" type="ORF">EJN90_09075</name>
</gene>
<dbReference type="HAMAP" id="MF_00795">
    <property type="entry name" value="CutC"/>
    <property type="match status" value="1"/>
</dbReference>
<evidence type="ECO:0000256" key="2">
    <source>
        <dbReference type="HAMAP-Rule" id="MF_00795"/>
    </source>
</evidence>